<proteinExistence type="predicted"/>
<dbReference type="EMBL" id="LT559118">
    <property type="protein sequence ID" value="SBO93614.1"/>
    <property type="molecule type" value="Genomic_DNA"/>
</dbReference>
<gene>
    <name evidence="1" type="ORF">BN4615_P3128</name>
</gene>
<reference evidence="1" key="1">
    <citation type="submission" date="2016-04" db="EMBL/GenBank/DDBJ databases">
        <authorList>
            <person name="Evans L.H."/>
            <person name="Alamgir A."/>
            <person name="Owens N."/>
            <person name="Weber N.D."/>
            <person name="Virtaneva K."/>
            <person name="Barbian K."/>
            <person name="Babar A."/>
            <person name="Rosenke K."/>
        </authorList>
    </citation>
    <scope>NUCLEOTIDE SEQUENCE</scope>
    <source>
        <strain evidence="1">Nono1</strain>
    </source>
</reference>
<name>A0A1M4E4A6_9ACTN</name>
<dbReference type="RefSeq" id="WP_225272792.1">
    <property type="nucleotide sequence ID" value="NZ_CP084058.1"/>
</dbReference>
<accession>A0A1M4E4A6</accession>
<organism evidence="1">
    <name type="scientific">Nonomuraea gerenzanensis</name>
    <dbReference type="NCBI Taxonomy" id="93944"/>
    <lineage>
        <taxon>Bacteria</taxon>
        <taxon>Bacillati</taxon>
        <taxon>Actinomycetota</taxon>
        <taxon>Actinomycetes</taxon>
        <taxon>Streptosporangiales</taxon>
        <taxon>Streptosporangiaceae</taxon>
        <taxon>Nonomuraea</taxon>
    </lineage>
</organism>
<dbReference type="AlphaFoldDB" id="A0A1M4E4A6"/>
<sequence>MSPIVATAPLLLHAIFSAVRPPARDHGPMTVHRMGRAQALSRQFVQRMTDDAAGLHLLGGIDMD</sequence>
<evidence type="ECO:0000313" key="1">
    <source>
        <dbReference type="EMBL" id="SBO93614.1"/>
    </source>
</evidence>
<protein>
    <submittedName>
        <fullName evidence="1">Uncharacterized protein</fullName>
    </submittedName>
</protein>